<dbReference type="Proteomes" id="UP000290545">
    <property type="component" value="Unassembled WGS sequence"/>
</dbReference>
<dbReference type="PANTHER" id="PTHR24412">
    <property type="entry name" value="KELCH PROTEIN"/>
    <property type="match status" value="1"/>
</dbReference>
<dbReference type="AlphaFoldDB" id="A0A4Q1D0W2"/>
<dbReference type="RefSeq" id="WP_129005981.1">
    <property type="nucleotide sequence ID" value="NZ_SDHZ01000005.1"/>
</dbReference>
<name>A0A4Q1D0W2_9BACT</name>
<dbReference type="InterPro" id="IPR015915">
    <property type="entry name" value="Kelch-typ_b-propeller"/>
</dbReference>
<sequence>MKNSLLIAGSACVVLALSSCSKSSSNPDSEEGNWVKRGQFDGAARTAAVSFVINETAYVGTGYNVNAKDAAGLVEKGFMKDFWKFNIPTDGSGNYYWTQVATFPGVHRSDAVGFNIGNKGFVGTGVSSNKTTLLRDFWEFDGQTWTQRADYPNTARKNAVGFGLNGKGYITTGLDENGAYQKDLAMYDTTTKTWTNNLPTLGGDKRSGAIALVHGNKAYILGGSAGGSVSTDMFEFDGTKWTEKEKVYNAKDDSFDDDYGSAGSSTGIARTFGVGFVIGDYGYVTTGSVGAYNSQTWRYDFALDRWVIRTAYERTARSSGVGFAVKGRGFIGLGESGSSYLDNFDEFLPNETYSSTD</sequence>
<protein>
    <submittedName>
        <fullName evidence="3">Galactose oxidase</fullName>
    </submittedName>
</protein>
<evidence type="ECO:0000256" key="1">
    <source>
        <dbReference type="ARBA" id="ARBA00022441"/>
    </source>
</evidence>
<keyword evidence="4" id="KW-1185">Reference proteome</keyword>
<keyword evidence="1" id="KW-0880">Kelch repeat</keyword>
<dbReference type="EMBL" id="SDHZ01000005">
    <property type="protein sequence ID" value="RXK80864.1"/>
    <property type="molecule type" value="Genomic_DNA"/>
</dbReference>
<evidence type="ECO:0000313" key="4">
    <source>
        <dbReference type="Proteomes" id="UP000290545"/>
    </source>
</evidence>
<dbReference type="PANTHER" id="PTHR24412:SF441">
    <property type="entry name" value="KELCH-LIKE PROTEIN 28"/>
    <property type="match status" value="1"/>
</dbReference>
<gene>
    <name evidence="3" type="ORF">ESB13_22175</name>
</gene>
<dbReference type="Gene3D" id="2.120.10.80">
    <property type="entry name" value="Kelch-type beta propeller"/>
    <property type="match status" value="2"/>
</dbReference>
<evidence type="ECO:0000313" key="3">
    <source>
        <dbReference type="EMBL" id="RXK80864.1"/>
    </source>
</evidence>
<dbReference type="SUPFAM" id="SSF117281">
    <property type="entry name" value="Kelch motif"/>
    <property type="match status" value="1"/>
</dbReference>
<dbReference type="OrthoDB" id="103335at2"/>
<comment type="caution">
    <text evidence="3">The sequence shown here is derived from an EMBL/GenBank/DDBJ whole genome shotgun (WGS) entry which is preliminary data.</text>
</comment>
<reference evidence="3 4" key="1">
    <citation type="submission" date="2019-01" db="EMBL/GenBank/DDBJ databases">
        <title>Filimonas sp. strain TTM-71.</title>
        <authorList>
            <person name="Chen W.-M."/>
        </authorList>
    </citation>
    <scope>NUCLEOTIDE SEQUENCE [LARGE SCALE GENOMIC DNA]</scope>
    <source>
        <strain evidence="3 4">TTM-71</strain>
    </source>
</reference>
<proteinExistence type="predicted"/>
<dbReference type="PROSITE" id="PS51257">
    <property type="entry name" value="PROKAR_LIPOPROTEIN"/>
    <property type="match status" value="1"/>
</dbReference>
<organism evidence="3 4">
    <name type="scientific">Filimonas effusa</name>
    <dbReference type="NCBI Taxonomy" id="2508721"/>
    <lineage>
        <taxon>Bacteria</taxon>
        <taxon>Pseudomonadati</taxon>
        <taxon>Bacteroidota</taxon>
        <taxon>Chitinophagia</taxon>
        <taxon>Chitinophagales</taxon>
        <taxon>Chitinophagaceae</taxon>
        <taxon>Filimonas</taxon>
    </lineage>
</organism>
<keyword evidence="2" id="KW-0677">Repeat</keyword>
<accession>A0A4Q1D0W2</accession>
<evidence type="ECO:0000256" key="2">
    <source>
        <dbReference type="ARBA" id="ARBA00022737"/>
    </source>
</evidence>